<name>A0A175W5Z4_9PEZI</name>
<dbReference type="EMBL" id="LCTW02000110">
    <property type="protein sequence ID" value="KXX78700.1"/>
    <property type="molecule type" value="Genomic_DNA"/>
</dbReference>
<dbReference type="AlphaFoldDB" id="A0A175W5Z4"/>
<sequence length="167" mass="17767">MPWSNPEPLQHGLPVYNSGYYPEAQNTGSSVSVMSANPSLLEYSNYTLGVHASVLPQTVFRPGEALQNLPLALIVENDSSDTSKLYTSGMLAAMALADEPDQSLWNATSGTQAEPEPVAGETVSPKMLRIRQTPSPSSSRDSIHASFLADAANRPLPAVDPLPSQTS</sequence>
<evidence type="ECO:0000256" key="1">
    <source>
        <dbReference type="SAM" id="MobiDB-lite"/>
    </source>
</evidence>
<reference evidence="2 3" key="1">
    <citation type="journal article" date="2016" name="Genome Announc.">
        <title>Genome Sequence of Madurella mycetomatis mm55, Isolated from a Human Mycetoma Case in Sudan.</title>
        <authorList>
            <person name="Smit S."/>
            <person name="Derks M.F."/>
            <person name="Bervoets S."/>
            <person name="Fahal A."/>
            <person name="van Leeuwen W."/>
            <person name="van Belkum A."/>
            <person name="van de Sande W.W."/>
        </authorList>
    </citation>
    <scope>NUCLEOTIDE SEQUENCE [LARGE SCALE GENOMIC DNA]</scope>
    <source>
        <strain evidence="3">mm55</strain>
    </source>
</reference>
<dbReference type="VEuPathDB" id="FungiDB:MMYC01_204595"/>
<keyword evidence="3" id="KW-1185">Reference proteome</keyword>
<organism evidence="2 3">
    <name type="scientific">Madurella mycetomatis</name>
    <dbReference type="NCBI Taxonomy" id="100816"/>
    <lineage>
        <taxon>Eukaryota</taxon>
        <taxon>Fungi</taxon>
        <taxon>Dikarya</taxon>
        <taxon>Ascomycota</taxon>
        <taxon>Pezizomycotina</taxon>
        <taxon>Sordariomycetes</taxon>
        <taxon>Sordariomycetidae</taxon>
        <taxon>Sordariales</taxon>
        <taxon>Sordariales incertae sedis</taxon>
        <taxon>Madurella</taxon>
    </lineage>
</organism>
<gene>
    <name evidence="2" type="ORF">MMYC01_204595</name>
</gene>
<evidence type="ECO:0000313" key="2">
    <source>
        <dbReference type="EMBL" id="KXX78700.1"/>
    </source>
</evidence>
<feature type="region of interest" description="Disordered" evidence="1">
    <location>
        <begin position="105"/>
        <end position="167"/>
    </location>
</feature>
<dbReference type="Proteomes" id="UP000078237">
    <property type="component" value="Unassembled WGS sequence"/>
</dbReference>
<accession>A0A175W5Z4</accession>
<proteinExistence type="predicted"/>
<protein>
    <submittedName>
        <fullName evidence="2">Uncharacterized protein</fullName>
    </submittedName>
</protein>
<dbReference type="OrthoDB" id="3439209at2759"/>
<evidence type="ECO:0000313" key="3">
    <source>
        <dbReference type="Proteomes" id="UP000078237"/>
    </source>
</evidence>
<comment type="caution">
    <text evidence="2">The sequence shown here is derived from an EMBL/GenBank/DDBJ whole genome shotgun (WGS) entry which is preliminary data.</text>
</comment>